<dbReference type="OrthoDB" id="9759601at2"/>
<keyword evidence="1" id="KW-0472">Membrane</keyword>
<evidence type="ECO:0000313" key="4">
    <source>
        <dbReference type="EMBL" id="TCZ72857.1"/>
    </source>
</evidence>
<sequence>MLIPEKKVLLGSYYRTHREQVNVNILKIAFIYLFFSVLWNSIFLIFDLPYSRASLYLLLLCFVAWFCLVGGKKLFAPSSYIMQHLVLTFIIFVVCCLYFGSGYREAWSFFLLVPLISAFYGDMPVLLIYSSIGLMAMSFLGALYPLVPGVYDAIDMANRVLLYVITGTFAHLMLRKVNKLYETQVNTIMESAEVSIEQVVKSFIIAVEAKDLYTFGHSERVSRYAIELAKTLSDYRSEKKIQRLRLAGLLHDIGKINIPEQILAKEGPLTVEEYELIKTHTVVGSRMVEKIDILESLKAGVLYHHEKWDGSGYPAGIKGEQIPLEARILAIADVFDALTSNRAYRKAMSVEQAYEILQKGSGTHFDPNLINKLAFIKPKWNQIYKETNDEVKEFNKITDLL</sequence>
<evidence type="ECO:0000313" key="5">
    <source>
        <dbReference type="Proteomes" id="UP000295418"/>
    </source>
</evidence>
<dbReference type="PROSITE" id="PS51831">
    <property type="entry name" value="HD"/>
    <property type="match status" value="1"/>
</dbReference>
<dbReference type="Proteomes" id="UP000295418">
    <property type="component" value="Unassembled WGS sequence"/>
</dbReference>
<feature type="domain" description="HD-GYP" evidence="3">
    <location>
        <begin position="192"/>
        <end position="389"/>
    </location>
</feature>
<dbReference type="PANTHER" id="PTHR43155">
    <property type="entry name" value="CYCLIC DI-GMP PHOSPHODIESTERASE PA4108-RELATED"/>
    <property type="match status" value="1"/>
</dbReference>
<protein>
    <submittedName>
        <fullName evidence="4">HD-GYP domain-containing protein</fullName>
    </submittedName>
</protein>
<feature type="transmembrane region" description="Helical" evidence="1">
    <location>
        <begin position="21"/>
        <end position="46"/>
    </location>
</feature>
<evidence type="ECO:0000259" key="3">
    <source>
        <dbReference type="PROSITE" id="PS51832"/>
    </source>
</evidence>
<evidence type="ECO:0000256" key="1">
    <source>
        <dbReference type="SAM" id="Phobius"/>
    </source>
</evidence>
<feature type="domain" description="HD" evidence="2">
    <location>
        <begin position="214"/>
        <end position="338"/>
    </location>
</feature>
<accession>A0A4R4E1Z1</accession>
<dbReference type="AlphaFoldDB" id="A0A4R4E1Z1"/>
<evidence type="ECO:0000259" key="2">
    <source>
        <dbReference type="PROSITE" id="PS51831"/>
    </source>
</evidence>
<gene>
    <name evidence="4" type="ORF">E0485_22090</name>
</gene>
<dbReference type="InterPro" id="IPR006674">
    <property type="entry name" value="HD_domain"/>
</dbReference>
<organism evidence="4 5">
    <name type="scientific">Paenibacillus albiflavus</name>
    <dbReference type="NCBI Taxonomy" id="2545760"/>
    <lineage>
        <taxon>Bacteria</taxon>
        <taxon>Bacillati</taxon>
        <taxon>Bacillota</taxon>
        <taxon>Bacilli</taxon>
        <taxon>Bacillales</taxon>
        <taxon>Paenibacillaceae</taxon>
        <taxon>Paenibacillus</taxon>
    </lineage>
</organism>
<dbReference type="SMART" id="SM00471">
    <property type="entry name" value="HDc"/>
    <property type="match status" value="1"/>
</dbReference>
<dbReference type="PROSITE" id="PS51832">
    <property type="entry name" value="HD_GYP"/>
    <property type="match status" value="1"/>
</dbReference>
<dbReference type="SUPFAM" id="SSF109604">
    <property type="entry name" value="HD-domain/PDEase-like"/>
    <property type="match status" value="1"/>
</dbReference>
<dbReference type="InterPro" id="IPR037522">
    <property type="entry name" value="HD_GYP_dom"/>
</dbReference>
<feature type="transmembrane region" description="Helical" evidence="1">
    <location>
        <begin position="81"/>
        <end position="100"/>
    </location>
</feature>
<dbReference type="NCBIfam" id="TIGR00277">
    <property type="entry name" value="HDIG"/>
    <property type="match status" value="1"/>
</dbReference>
<reference evidence="4 5" key="1">
    <citation type="submission" date="2019-03" db="EMBL/GenBank/DDBJ databases">
        <authorList>
            <person name="Kim M.K.M."/>
        </authorList>
    </citation>
    <scope>NUCLEOTIDE SEQUENCE [LARGE SCALE GENOMIC DNA]</scope>
    <source>
        <strain evidence="4 5">18JY21-1</strain>
    </source>
</reference>
<name>A0A4R4E1Z1_9BACL</name>
<dbReference type="RefSeq" id="WP_132420226.1">
    <property type="nucleotide sequence ID" value="NZ_SKFG01000037.1"/>
</dbReference>
<keyword evidence="1" id="KW-1133">Transmembrane helix</keyword>
<feature type="transmembrane region" description="Helical" evidence="1">
    <location>
        <begin position="156"/>
        <end position="174"/>
    </location>
</feature>
<keyword evidence="1" id="KW-0812">Transmembrane</keyword>
<proteinExistence type="predicted"/>
<comment type="caution">
    <text evidence="4">The sequence shown here is derived from an EMBL/GenBank/DDBJ whole genome shotgun (WGS) entry which is preliminary data.</text>
</comment>
<feature type="transmembrane region" description="Helical" evidence="1">
    <location>
        <begin position="52"/>
        <end position="69"/>
    </location>
</feature>
<dbReference type="Gene3D" id="1.10.3210.10">
    <property type="entry name" value="Hypothetical protein af1432"/>
    <property type="match status" value="1"/>
</dbReference>
<dbReference type="CDD" id="cd00077">
    <property type="entry name" value="HDc"/>
    <property type="match status" value="1"/>
</dbReference>
<dbReference type="InterPro" id="IPR003607">
    <property type="entry name" value="HD/PDEase_dom"/>
</dbReference>
<dbReference type="Pfam" id="PF13487">
    <property type="entry name" value="HD_5"/>
    <property type="match status" value="1"/>
</dbReference>
<dbReference type="InterPro" id="IPR006675">
    <property type="entry name" value="HDIG_dom"/>
</dbReference>
<feature type="transmembrane region" description="Helical" evidence="1">
    <location>
        <begin position="126"/>
        <end position="144"/>
    </location>
</feature>
<keyword evidence="5" id="KW-1185">Reference proteome</keyword>
<dbReference type="EMBL" id="SKFG01000037">
    <property type="protein sequence ID" value="TCZ72857.1"/>
    <property type="molecule type" value="Genomic_DNA"/>
</dbReference>